<feature type="region of interest" description="Disordered" evidence="1">
    <location>
        <begin position="1"/>
        <end position="22"/>
    </location>
</feature>
<dbReference type="EMBL" id="CAJNRF010008733">
    <property type="protein sequence ID" value="CAF2104352.1"/>
    <property type="molecule type" value="Genomic_DNA"/>
</dbReference>
<name>A0A816TR86_9BILA</name>
<gene>
    <name evidence="2" type="ORF">WKI299_LOCUS20927</name>
</gene>
<dbReference type="Proteomes" id="UP000663856">
    <property type="component" value="Unassembled WGS sequence"/>
</dbReference>
<proteinExistence type="predicted"/>
<evidence type="ECO:0000313" key="3">
    <source>
        <dbReference type="Proteomes" id="UP000663856"/>
    </source>
</evidence>
<comment type="caution">
    <text evidence="2">The sequence shown here is derived from an EMBL/GenBank/DDBJ whole genome shotgun (WGS) entry which is preliminary data.</text>
</comment>
<feature type="compositionally biased region" description="Polar residues" evidence="1">
    <location>
        <begin position="1"/>
        <end position="14"/>
    </location>
</feature>
<evidence type="ECO:0000256" key="1">
    <source>
        <dbReference type="SAM" id="MobiDB-lite"/>
    </source>
</evidence>
<reference evidence="2" key="1">
    <citation type="submission" date="2021-02" db="EMBL/GenBank/DDBJ databases">
        <authorList>
            <person name="Nowell W R."/>
        </authorList>
    </citation>
    <scope>NUCLEOTIDE SEQUENCE</scope>
</reference>
<dbReference type="AlphaFoldDB" id="A0A816TR86"/>
<accession>A0A816TR86</accession>
<organism evidence="2 3">
    <name type="scientific">Rotaria magnacalcarata</name>
    <dbReference type="NCBI Taxonomy" id="392030"/>
    <lineage>
        <taxon>Eukaryota</taxon>
        <taxon>Metazoa</taxon>
        <taxon>Spiralia</taxon>
        <taxon>Gnathifera</taxon>
        <taxon>Rotifera</taxon>
        <taxon>Eurotatoria</taxon>
        <taxon>Bdelloidea</taxon>
        <taxon>Philodinida</taxon>
        <taxon>Philodinidae</taxon>
        <taxon>Rotaria</taxon>
    </lineage>
</organism>
<sequence>MENKNLSNIINQLPASRPPPPPEPEFVLGVDISNFSYGFDEHTRLIRQIFRTAGYTSNPNAVLNDEEKVNELKNLMKKRDKTLRTDENLLTDAWQT</sequence>
<evidence type="ECO:0000313" key="2">
    <source>
        <dbReference type="EMBL" id="CAF2104352.1"/>
    </source>
</evidence>
<protein>
    <submittedName>
        <fullName evidence="2">Uncharacterized protein</fullName>
    </submittedName>
</protein>
<feature type="non-terminal residue" evidence="2">
    <location>
        <position position="1"/>
    </location>
</feature>